<dbReference type="PANTHER" id="PTHR38479:SF2">
    <property type="entry name" value="WINGED HELIX DNA-BINDING DOMAIN-CONTAINING PROTEIN"/>
    <property type="match status" value="1"/>
</dbReference>
<keyword evidence="1" id="KW-0238">DNA-binding</keyword>
<sequence length="370" mass="39530">MRDDESAGTATRAQALAWRLGRHGLVPPGGSTAEDVVGGLVALPAQSDVDLAVRTRQAAPAEGEVAAALADGRLIRTFTFRGSVHVMTPDDAAVHLAVRGSGRQWELRSWREYYGLEPQDWPAFRATVREVLDDGPLTHDELVAALTARPAYRHLGPAVEGGAWALLKALAWQGDLCLGPTRDRRTTLQALAHVPGWPGIPDLDDAGPRAVEAYVRAYGPTTPDGLQYWLGNGLSAGRRLARWTADVGDRLTTVQVGGRDALVLREDVDDLLAAEPTDAVRLLPGYDQWVLGPGTADRDVVPPAWRTAATRGTPLVVVGGVVVGTWAERDGDLTVRWAHEGPAARRALDDGVDRLAVGLGRPLRVTVEAG</sequence>
<gene>
    <name evidence="1" type="ORF">KG103_00950</name>
</gene>
<organism evidence="1 2">
    <name type="scientific">Cellulomonas wangleii</name>
    <dbReference type="NCBI Taxonomy" id="2816956"/>
    <lineage>
        <taxon>Bacteria</taxon>
        <taxon>Bacillati</taxon>
        <taxon>Actinomycetota</taxon>
        <taxon>Actinomycetes</taxon>
        <taxon>Micrococcales</taxon>
        <taxon>Cellulomonadaceae</taxon>
        <taxon>Cellulomonas</taxon>
    </lineage>
</organism>
<dbReference type="PANTHER" id="PTHR38479">
    <property type="entry name" value="LMO0824 PROTEIN"/>
    <property type="match status" value="1"/>
</dbReference>
<reference evidence="1 2" key="1">
    <citation type="submission" date="2021-05" db="EMBL/GenBank/DDBJ databases">
        <title>Novel species in genus Cellulomonas.</title>
        <authorList>
            <person name="Zhang G."/>
        </authorList>
    </citation>
    <scope>NUCLEOTIDE SEQUENCE [LARGE SCALE GENOMIC DNA]</scope>
    <source>
        <strain evidence="2">zg-ZUI222</strain>
    </source>
</reference>
<dbReference type="GO" id="GO:0003677">
    <property type="term" value="F:DNA binding"/>
    <property type="evidence" value="ECO:0007669"/>
    <property type="project" value="UniProtKB-KW"/>
</dbReference>
<dbReference type="Pfam" id="PF06224">
    <property type="entry name" value="AlkZ-like"/>
    <property type="match status" value="1"/>
</dbReference>
<dbReference type="RefSeq" id="WP_207340216.1">
    <property type="nucleotide sequence ID" value="NZ_CP074405.1"/>
</dbReference>
<dbReference type="Proteomes" id="UP000677804">
    <property type="component" value="Chromosome"/>
</dbReference>
<dbReference type="EMBL" id="CP074405">
    <property type="protein sequence ID" value="QVI62555.1"/>
    <property type="molecule type" value="Genomic_DNA"/>
</dbReference>
<keyword evidence="2" id="KW-1185">Reference proteome</keyword>
<accession>A0ABX8D528</accession>
<name>A0ABX8D528_9CELL</name>
<evidence type="ECO:0000313" key="1">
    <source>
        <dbReference type="EMBL" id="QVI62555.1"/>
    </source>
</evidence>
<proteinExistence type="predicted"/>
<dbReference type="InterPro" id="IPR009351">
    <property type="entry name" value="AlkZ-like"/>
</dbReference>
<evidence type="ECO:0000313" key="2">
    <source>
        <dbReference type="Proteomes" id="UP000677804"/>
    </source>
</evidence>
<protein>
    <submittedName>
        <fullName evidence="1">Winged helix DNA-binding domain-containing protein</fullName>
    </submittedName>
</protein>